<gene>
    <name evidence="3" type="ORF">PBRA_000115</name>
</gene>
<feature type="region of interest" description="Disordered" evidence="2">
    <location>
        <begin position="616"/>
        <end position="652"/>
    </location>
</feature>
<reference evidence="3" key="1">
    <citation type="submission" date="2015-02" db="EMBL/GenBank/DDBJ databases">
        <authorList>
            <person name="Chooi Y.-H."/>
        </authorList>
    </citation>
    <scope>NUCLEOTIDE SEQUENCE [LARGE SCALE GENOMIC DNA]</scope>
    <source>
        <strain evidence="3">E3</strain>
    </source>
</reference>
<keyword evidence="1" id="KW-0175">Coiled coil</keyword>
<keyword evidence="4" id="KW-1185">Reference proteome</keyword>
<evidence type="ECO:0000256" key="2">
    <source>
        <dbReference type="SAM" id="MobiDB-lite"/>
    </source>
</evidence>
<evidence type="ECO:0000313" key="3">
    <source>
        <dbReference type="EMBL" id="CEO94331.1"/>
    </source>
</evidence>
<evidence type="ECO:0000256" key="1">
    <source>
        <dbReference type="SAM" id="Coils"/>
    </source>
</evidence>
<organism evidence="3 4">
    <name type="scientific">Plasmodiophora brassicae</name>
    <name type="common">Clubroot disease agent</name>
    <dbReference type="NCBI Taxonomy" id="37360"/>
    <lineage>
        <taxon>Eukaryota</taxon>
        <taxon>Sar</taxon>
        <taxon>Rhizaria</taxon>
        <taxon>Endomyxa</taxon>
        <taxon>Phytomyxea</taxon>
        <taxon>Plasmodiophorida</taxon>
        <taxon>Plasmodiophoridae</taxon>
        <taxon>Plasmodiophora</taxon>
    </lineage>
</organism>
<dbReference type="AlphaFoldDB" id="A0A0G4IGJ2"/>
<proteinExistence type="predicted"/>
<protein>
    <submittedName>
        <fullName evidence="3">Uncharacterized protein</fullName>
    </submittedName>
</protein>
<accession>A0A0G4IGJ2</accession>
<feature type="coiled-coil region" evidence="1">
    <location>
        <begin position="318"/>
        <end position="373"/>
    </location>
</feature>
<name>A0A0G4IGJ2_PLABS</name>
<feature type="non-terminal residue" evidence="3">
    <location>
        <position position="1"/>
    </location>
</feature>
<dbReference type="EMBL" id="CDSF01000001">
    <property type="protein sequence ID" value="CEO94331.1"/>
    <property type="molecule type" value="Genomic_DNA"/>
</dbReference>
<evidence type="ECO:0000313" key="4">
    <source>
        <dbReference type="Proteomes" id="UP000039324"/>
    </source>
</evidence>
<sequence length="652" mass="74194">LSNAVSNAVSNVRMSALSAASMLDPLLDLEGLVKQNSELHSANATLQHDMQLVLSQRREIMSTLCDLVRNEKDIFARLSACRLSLASGSSRIEWMSQSLRNYDADRAEKYENHDKVEQMLANLCNASQDVKERTAFISSQRRHLSGLRTNLESQRRQMQHELLLPLQASVLHFEESRRLLTTLRDINKDTYIEARRDGNAREVSELQRKFNEDQAISESHRDEVEELKDSVHALAEEHAVASAKYEGTRMKLREWRSLMQASKTSFRELAALSTRRDAAKQRQQCVSGELQIMQDSLLTSKDTLQPLIDETSQLHDRANAKQQEVEFVTNDVEEKQNLTLHVQEKISRLDQEMESYNDRLQCKHEELISLEKSTAETCKFIGKMRLSQSLFTSNCSTALMRFTGSARAHLLSLRDGVQASFDRSFETVNTLVMDIARLHDANASSAGVYEALQLQIRELSETPTTEEKLQLQSMKKLTQLDARIKEFSIKLAASRSEHDQLSRDREARLCRLVSLRSTIAVQTTALEAVRQKTEGLHNDMERDAGQHRAAIDDLKKKHETDMRSLATINDYGPLPKELQVEMNTRKLSQNREFHLTMSALDKQIESAKRRIALLQKRQGREQQHGPAKPSDSAAAATQETDSLTDIGDEWLL</sequence>
<dbReference type="Proteomes" id="UP000039324">
    <property type="component" value="Unassembled WGS sequence"/>
</dbReference>